<evidence type="ECO:0000256" key="10">
    <source>
        <dbReference type="SAM" id="Phobius"/>
    </source>
</evidence>
<dbReference type="Gene3D" id="3.30.10.20">
    <property type="match status" value="4"/>
</dbReference>
<dbReference type="NCBIfam" id="NF033483">
    <property type="entry name" value="PknB_PASTA_kin"/>
    <property type="match status" value="1"/>
</dbReference>
<dbReference type="InterPro" id="IPR008271">
    <property type="entry name" value="Ser/Thr_kinase_AS"/>
</dbReference>
<evidence type="ECO:0000256" key="4">
    <source>
        <dbReference type="ARBA" id="ARBA00022741"/>
    </source>
</evidence>
<keyword evidence="10" id="KW-1133">Transmembrane helix</keyword>
<evidence type="ECO:0000256" key="5">
    <source>
        <dbReference type="ARBA" id="ARBA00022777"/>
    </source>
</evidence>
<comment type="catalytic activity">
    <reaction evidence="7">
        <text>L-threonyl-[protein] + ATP = O-phospho-L-threonyl-[protein] + ADP + H(+)</text>
        <dbReference type="Rhea" id="RHEA:46608"/>
        <dbReference type="Rhea" id="RHEA-COMP:11060"/>
        <dbReference type="Rhea" id="RHEA-COMP:11605"/>
        <dbReference type="ChEBI" id="CHEBI:15378"/>
        <dbReference type="ChEBI" id="CHEBI:30013"/>
        <dbReference type="ChEBI" id="CHEBI:30616"/>
        <dbReference type="ChEBI" id="CHEBI:61977"/>
        <dbReference type="ChEBI" id="CHEBI:456216"/>
        <dbReference type="EC" id="2.7.11.1"/>
    </reaction>
</comment>
<dbReference type="EMBL" id="CP134880">
    <property type="protein sequence ID" value="WNM28585.1"/>
    <property type="molecule type" value="Genomic_DNA"/>
</dbReference>
<keyword evidence="4" id="KW-0547">Nucleotide-binding</keyword>
<comment type="catalytic activity">
    <reaction evidence="8">
        <text>L-seryl-[protein] + ATP = O-phospho-L-seryl-[protein] + ADP + H(+)</text>
        <dbReference type="Rhea" id="RHEA:17989"/>
        <dbReference type="Rhea" id="RHEA-COMP:9863"/>
        <dbReference type="Rhea" id="RHEA-COMP:11604"/>
        <dbReference type="ChEBI" id="CHEBI:15378"/>
        <dbReference type="ChEBI" id="CHEBI:29999"/>
        <dbReference type="ChEBI" id="CHEBI:30616"/>
        <dbReference type="ChEBI" id="CHEBI:83421"/>
        <dbReference type="ChEBI" id="CHEBI:456216"/>
        <dbReference type="EC" id="2.7.11.1"/>
    </reaction>
</comment>
<dbReference type="Proteomes" id="UP001303408">
    <property type="component" value="Chromosome"/>
</dbReference>
<keyword evidence="10" id="KW-0472">Membrane</keyword>
<feature type="domain" description="PASTA" evidence="12">
    <location>
        <begin position="523"/>
        <end position="590"/>
    </location>
</feature>
<dbReference type="Pfam" id="PF00069">
    <property type="entry name" value="Pkinase"/>
    <property type="match status" value="1"/>
</dbReference>
<keyword evidence="2" id="KW-0723">Serine/threonine-protein kinase</keyword>
<dbReference type="FunFam" id="1.10.510.10:FF:000021">
    <property type="entry name" value="Serine/threonine protein kinase"/>
    <property type="match status" value="1"/>
</dbReference>
<organism evidence="13 15">
    <name type="scientific">Demequina capsici</name>
    <dbReference type="NCBI Taxonomy" id="3075620"/>
    <lineage>
        <taxon>Bacteria</taxon>
        <taxon>Bacillati</taxon>
        <taxon>Actinomycetota</taxon>
        <taxon>Actinomycetes</taxon>
        <taxon>Micrococcales</taxon>
        <taxon>Demequinaceae</taxon>
        <taxon>Demequina</taxon>
    </lineage>
</organism>
<feature type="domain" description="Protein kinase" evidence="11">
    <location>
        <begin position="18"/>
        <end position="291"/>
    </location>
</feature>
<keyword evidence="15" id="KW-1185">Reference proteome</keyword>
<feature type="domain" description="PASTA" evidence="12">
    <location>
        <begin position="387"/>
        <end position="454"/>
    </location>
</feature>
<proteinExistence type="predicted"/>
<feature type="region of interest" description="Disordered" evidence="9">
    <location>
        <begin position="290"/>
        <end position="309"/>
    </location>
</feature>
<evidence type="ECO:0000313" key="15">
    <source>
        <dbReference type="Proteomes" id="UP001304125"/>
    </source>
</evidence>
<dbReference type="AlphaFoldDB" id="A0AA96FAE6"/>
<evidence type="ECO:0000256" key="8">
    <source>
        <dbReference type="ARBA" id="ARBA00048679"/>
    </source>
</evidence>
<dbReference type="KEGG" id="dcp:RN607_06145"/>
<dbReference type="InterPro" id="IPR011009">
    <property type="entry name" value="Kinase-like_dom_sf"/>
</dbReference>
<dbReference type="PROSITE" id="PS51178">
    <property type="entry name" value="PASTA"/>
    <property type="match status" value="4"/>
</dbReference>
<keyword evidence="10" id="KW-0812">Transmembrane</keyword>
<dbReference type="CDD" id="cd06577">
    <property type="entry name" value="PASTA_pknB"/>
    <property type="match status" value="3"/>
</dbReference>
<dbReference type="SUPFAM" id="SSF56112">
    <property type="entry name" value="Protein kinase-like (PK-like)"/>
    <property type="match status" value="1"/>
</dbReference>
<dbReference type="Proteomes" id="UP001304125">
    <property type="component" value="Chromosome"/>
</dbReference>
<dbReference type="RefSeq" id="WP_313501038.1">
    <property type="nucleotide sequence ID" value="NZ_CP134879.1"/>
</dbReference>
<reference evidence="13 15" key="1">
    <citation type="submission" date="2023-09" db="EMBL/GenBank/DDBJ databases">
        <title>Demequina sp. a novel bacteria isolated from Capsicum annuum.</title>
        <authorList>
            <person name="Humaira Z."/>
            <person name="Lee J."/>
            <person name="Cho D."/>
        </authorList>
    </citation>
    <scope>NUCLEOTIDE SEQUENCE [LARGE SCALE GENOMIC DNA]</scope>
    <source>
        <strain evidence="13 15">OYTSA14</strain>
        <strain evidence="14">PMTSA13</strain>
    </source>
</reference>
<feature type="domain" description="PASTA" evidence="12">
    <location>
        <begin position="455"/>
        <end position="522"/>
    </location>
</feature>
<dbReference type="GO" id="GO:0045717">
    <property type="term" value="P:negative regulation of fatty acid biosynthetic process"/>
    <property type="evidence" value="ECO:0007669"/>
    <property type="project" value="UniProtKB-ARBA"/>
</dbReference>
<dbReference type="PROSITE" id="PS50011">
    <property type="entry name" value="PROTEIN_KINASE_DOM"/>
    <property type="match status" value="1"/>
</dbReference>
<dbReference type="PROSITE" id="PS00108">
    <property type="entry name" value="PROTEIN_KINASE_ST"/>
    <property type="match status" value="1"/>
</dbReference>
<keyword evidence="6" id="KW-0067">ATP-binding</keyword>
<accession>A0AA96FFB6</accession>
<keyword evidence="3" id="KW-0808">Transferase</keyword>
<dbReference type="Pfam" id="PF03793">
    <property type="entry name" value="PASTA"/>
    <property type="match status" value="4"/>
</dbReference>
<protein>
    <recommendedName>
        <fullName evidence="1">non-specific serine/threonine protein kinase</fullName>
        <ecNumber evidence="1">2.7.11.1</ecNumber>
    </recommendedName>
</protein>
<dbReference type="SMART" id="SM00220">
    <property type="entry name" value="S_TKc"/>
    <property type="match status" value="1"/>
</dbReference>
<dbReference type="Gene3D" id="1.10.510.10">
    <property type="entry name" value="Transferase(Phosphotransferase) domain 1"/>
    <property type="match status" value="1"/>
</dbReference>
<dbReference type="Gene3D" id="3.30.200.20">
    <property type="entry name" value="Phosphorylase Kinase, domain 1"/>
    <property type="match status" value="1"/>
</dbReference>
<dbReference type="InterPro" id="IPR000719">
    <property type="entry name" value="Prot_kinase_dom"/>
</dbReference>
<evidence type="ECO:0000256" key="3">
    <source>
        <dbReference type="ARBA" id="ARBA00022679"/>
    </source>
</evidence>
<accession>A0AA96FAE6</accession>
<dbReference type="EMBL" id="CP134879">
    <property type="protein sequence ID" value="WNM25690.1"/>
    <property type="molecule type" value="Genomic_DNA"/>
</dbReference>
<dbReference type="InterPro" id="IPR005543">
    <property type="entry name" value="PASTA_dom"/>
</dbReference>
<name>A0AA96FAE6_9MICO</name>
<feature type="transmembrane region" description="Helical" evidence="10">
    <location>
        <begin position="361"/>
        <end position="382"/>
    </location>
</feature>
<dbReference type="GO" id="GO:0004674">
    <property type="term" value="F:protein serine/threonine kinase activity"/>
    <property type="evidence" value="ECO:0007669"/>
    <property type="project" value="UniProtKB-KW"/>
</dbReference>
<dbReference type="PANTHER" id="PTHR43289">
    <property type="entry name" value="MITOGEN-ACTIVATED PROTEIN KINASE KINASE KINASE 20-RELATED"/>
    <property type="match status" value="1"/>
</dbReference>
<gene>
    <name evidence="13" type="primary">pknB</name>
    <name evidence="13" type="ORF">RN606_05940</name>
    <name evidence="14" type="ORF">RN607_06145</name>
</gene>
<dbReference type="FunFam" id="3.30.200.20:FF:000035">
    <property type="entry name" value="Serine/threonine protein kinase Stk1"/>
    <property type="match status" value="1"/>
</dbReference>
<evidence type="ECO:0000256" key="1">
    <source>
        <dbReference type="ARBA" id="ARBA00012513"/>
    </source>
</evidence>
<dbReference type="PANTHER" id="PTHR43289:SF34">
    <property type="entry name" value="SERINE_THREONINE-PROTEIN KINASE YBDM-RELATED"/>
    <property type="match status" value="1"/>
</dbReference>
<dbReference type="GO" id="GO:0005524">
    <property type="term" value="F:ATP binding"/>
    <property type="evidence" value="ECO:0007669"/>
    <property type="project" value="UniProtKB-KW"/>
</dbReference>
<evidence type="ECO:0000256" key="9">
    <source>
        <dbReference type="SAM" id="MobiDB-lite"/>
    </source>
</evidence>
<evidence type="ECO:0000256" key="7">
    <source>
        <dbReference type="ARBA" id="ARBA00047899"/>
    </source>
</evidence>
<evidence type="ECO:0000256" key="6">
    <source>
        <dbReference type="ARBA" id="ARBA00022840"/>
    </source>
</evidence>
<feature type="domain" description="PASTA" evidence="12">
    <location>
        <begin position="591"/>
        <end position="662"/>
    </location>
</feature>
<dbReference type="CDD" id="cd14014">
    <property type="entry name" value="STKc_PknB_like"/>
    <property type="match status" value="1"/>
</dbReference>
<evidence type="ECO:0000259" key="11">
    <source>
        <dbReference type="PROSITE" id="PS50011"/>
    </source>
</evidence>
<evidence type="ECO:0000256" key="2">
    <source>
        <dbReference type="ARBA" id="ARBA00022527"/>
    </source>
</evidence>
<sequence length="662" mass="69749">MSETLTDPLLGRLIDGRYEVRARVAAGGMATVYVAFDRRLEREVAIKVMSPRLGEDADSARFASRFRREARAAARLTHPGMVRVYDQGVDGDISYLTMEYVEGENLRARIAHERTLTVGEALAIGDQVLDALAAAHRLGLVHRDIKPENVLLDSDGRPKVADFGLSRAIEDSTAGATSAGVIMGTVAYLGPELVSHGTADASTDVYAVGILLFEMLTGRQPFVGGSPIEVATQHVHGDMPSPSAFVPWLPAEIDALVQRMTARDPKDRPTDAAAALVELREVRATLDDPTLDRRATPPSGAIPIDTDDPDATTVLDAVPQGTTVVLPVGLATLQDEPPVEAEIVDEATALVTPDRGRTRPAVWIGALAAAVAVLALLGVWWYNAIGPGAYSVVPDVTGQTEAAATDTLETAGYTVLPSQTDYSDSVDAGLVISTSPEAEARVLNGSEITLTISAGPQMATVPDVVGTAQDDAVGAVTDAGFGSPAIAQQYSDTVASGTVLSVSPDQGQEVRHDTAVTLTVSQGPEPITVPNVSGMTEDDAVATLQNDYAMTVTVQYDRTDKVDKGIVYAQTPAAGADGFRTGAITITVSDGLPLVEVPDFINMKAKAAQQAADDANIVVQYSPRFFSFITGDLKNDSVIVDQNVAPGTQVEQGSTVYLIYDN</sequence>
<evidence type="ECO:0000313" key="13">
    <source>
        <dbReference type="EMBL" id="WNM25690.1"/>
    </source>
</evidence>
<evidence type="ECO:0000313" key="14">
    <source>
        <dbReference type="EMBL" id="WNM28585.1"/>
    </source>
</evidence>
<evidence type="ECO:0000259" key="12">
    <source>
        <dbReference type="PROSITE" id="PS51178"/>
    </source>
</evidence>
<dbReference type="SMART" id="SM00740">
    <property type="entry name" value="PASTA"/>
    <property type="match status" value="4"/>
</dbReference>
<dbReference type="EC" id="2.7.11.1" evidence="1"/>
<keyword evidence="5 13" id="KW-0418">Kinase</keyword>